<sequence>MLLEHATLGSIRSLMTYRQRPIPVPVVLHIVKTLILGLDTMHRSGYVHLDIKPANLFVHGDGRLVLGDLGLAAPIGSTRPGVAGSPRFMSRRQLMSDIKLTADLDWYAGRRRHGRVSRRWVHHVCRYHEGRPRVVSRQRGQHGHVAACAQPVPLPQDPHANGRRSSASRSAS</sequence>
<evidence type="ECO:0000313" key="3">
    <source>
        <dbReference type="EMBL" id="ORZ37561.1"/>
    </source>
</evidence>
<proteinExistence type="predicted"/>
<accession>A0A1Y2HUW6</accession>
<dbReference type="EMBL" id="MCFL01000012">
    <property type="protein sequence ID" value="ORZ37561.1"/>
    <property type="molecule type" value="Genomic_DNA"/>
</dbReference>
<gene>
    <name evidence="3" type="ORF">BCR44DRAFT_1035544</name>
</gene>
<protein>
    <submittedName>
        <fullName evidence="3">Kinase-like domain-containing protein</fullName>
    </submittedName>
</protein>
<reference evidence="3 4" key="1">
    <citation type="submission" date="2016-07" db="EMBL/GenBank/DDBJ databases">
        <title>Pervasive Adenine N6-methylation of Active Genes in Fungi.</title>
        <authorList>
            <consortium name="DOE Joint Genome Institute"/>
            <person name="Mondo S.J."/>
            <person name="Dannebaum R.O."/>
            <person name="Kuo R.C."/>
            <person name="Labutti K."/>
            <person name="Haridas S."/>
            <person name="Kuo A."/>
            <person name="Salamov A."/>
            <person name="Ahrendt S.R."/>
            <person name="Lipzen A."/>
            <person name="Sullivan W."/>
            <person name="Andreopoulos W.B."/>
            <person name="Clum A."/>
            <person name="Lindquist E."/>
            <person name="Daum C."/>
            <person name="Ramamoorthy G.K."/>
            <person name="Gryganskyi A."/>
            <person name="Culley D."/>
            <person name="Magnuson J.K."/>
            <person name="James T.Y."/>
            <person name="O'Malley M.A."/>
            <person name="Stajich J.E."/>
            <person name="Spatafora J.W."/>
            <person name="Visel A."/>
            <person name="Grigoriev I.V."/>
        </authorList>
    </citation>
    <scope>NUCLEOTIDE SEQUENCE [LARGE SCALE GENOMIC DNA]</scope>
    <source>
        <strain evidence="3 4">PL171</strain>
    </source>
</reference>
<keyword evidence="4" id="KW-1185">Reference proteome</keyword>
<dbReference type="InterPro" id="IPR011009">
    <property type="entry name" value="Kinase-like_dom_sf"/>
</dbReference>
<dbReference type="InterPro" id="IPR053235">
    <property type="entry name" value="Ser_Thr_kinase"/>
</dbReference>
<dbReference type="SUPFAM" id="SSF56112">
    <property type="entry name" value="Protein kinase-like (PK-like)"/>
    <property type="match status" value="1"/>
</dbReference>
<name>A0A1Y2HUW6_9FUNG</name>
<dbReference type="Pfam" id="PF00069">
    <property type="entry name" value="Pkinase"/>
    <property type="match status" value="1"/>
</dbReference>
<dbReference type="Proteomes" id="UP000193411">
    <property type="component" value="Unassembled WGS sequence"/>
</dbReference>
<feature type="domain" description="Protein kinase" evidence="2">
    <location>
        <begin position="1"/>
        <end position="172"/>
    </location>
</feature>
<dbReference type="GO" id="GO:0005737">
    <property type="term" value="C:cytoplasm"/>
    <property type="evidence" value="ECO:0007669"/>
    <property type="project" value="TreeGrafter"/>
</dbReference>
<dbReference type="OrthoDB" id="2426488at2759"/>
<dbReference type="Gene3D" id="1.10.510.10">
    <property type="entry name" value="Transferase(Phosphotransferase) domain 1"/>
    <property type="match status" value="1"/>
</dbReference>
<feature type="region of interest" description="Disordered" evidence="1">
    <location>
        <begin position="149"/>
        <end position="172"/>
    </location>
</feature>
<dbReference type="InterPro" id="IPR008271">
    <property type="entry name" value="Ser/Thr_kinase_AS"/>
</dbReference>
<feature type="compositionally biased region" description="Low complexity" evidence="1">
    <location>
        <begin position="163"/>
        <end position="172"/>
    </location>
</feature>
<comment type="caution">
    <text evidence="3">The sequence shown here is derived from an EMBL/GenBank/DDBJ whole genome shotgun (WGS) entry which is preliminary data.</text>
</comment>
<evidence type="ECO:0000256" key="1">
    <source>
        <dbReference type="SAM" id="MobiDB-lite"/>
    </source>
</evidence>
<dbReference type="GO" id="GO:0005524">
    <property type="term" value="F:ATP binding"/>
    <property type="evidence" value="ECO:0007669"/>
    <property type="project" value="InterPro"/>
</dbReference>
<dbReference type="STRING" id="765915.A0A1Y2HUW6"/>
<dbReference type="PANTHER" id="PTHR24361">
    <property type="entry name" value="MITOGEN-ACTIVATED KINASE KINASE KINASE"/>
    <property type="match status" value="1"/>
</dbReference>
<keyword evidence="3" id="KW-0418">Kinase</keyword>
<dbReference type="PROSITE" id="PS50011">
    <property type="entry name" value="PROTEIN_KINASE_DOM"/>
    <property type="match status" value="1"/>
</dbReference>
<dbReference type="AlphaFoldDB" id="A0A1Y2HUW6"/>
<dbReference type="InterPro" id="IPR000719">
    <property type="entry name" value="Prot_kinase_dom"/>
</dbReference>
<evidence type="ECO:0000259" key="2">
    <source>
        <dbReference type="PROSITE" id="PS50011"/>
    </source>
</evidence>
<dbReference type="PROSITE" id="PS00108">
    <property type="entry name" value="PROTEIN_KINASE_ST"/>
    <property type="match status" value="1"/>
</dbReference>
<keyword evidence="3" id="KW-0808">Transferase</keyword>
<evidence type="ECO:0000313" key="4">
    <source>
        <dbReference type="Proteomes" id="UP000193411"/>
    </source>
</evidence>
<organism evidence="3 4">
    <name type="scientific">Catenaria anguillulae PL171</name>
    <dbReference type="NCBI Taxonomy" id="765915"/>
    <lineage>
        <taxon>Eukaryota</taxon>
        <taxon>Fungi</taxon>
        <taxon>Fungi incertae sedis</taxon>
        <taxon>Blastocladiomycota</taxon>
        <taxon>Blastocladiomycetes</taxon>
        <taxon>Blastocladiales</taxon>
        <taxon>Catenariaceae</taxon>
        <taxon>Catenaria</taxon>
    </lineage>
</organism>
<dbReference type="GO" id="GO:0004674">
    <property type="term" value="F:protein serine/threonine kinase activity"/>
    <property type="evidence" value="ECO:0007669"/>
    <property type="project" value="TreeGrafter"/>
</dbReference>